<accession>F0X1L9</accession>
<dbReference type="EMBL" id="FR824645">
    <property type="protein sequence ID" value="CCA27714.1"/>
    <property type="molecule type" value="Genomic_DNA"/>
</dbReference>
<keyword evidence="1" id="KW-0238">DNA-binding</keyword>
<reference evidence="3" key="2">
    <citation type="submission" date="2011-02" db="EMBL/GenBank/DDBJ databases">
        <authorList>
            <person name="MacLean D."/>
        </authorList>
    </citation>
    <scope>NUCLEOTIDE SEQUENCE</scope>
</reference>
<proteinExistence type="predicted"/>
<dbReference type="PROSITE" id="PS51253">
    <property type="entry name" value="HTH_CENPB"/>
    <property type="match status" value="1"/>
</dbReference>
<dbReference type="InterPro" id="IPR006600">
    <property type="entry name" value="HTH_CenpB_DNA-bd_dom"/>
</dbReference>
<dbReference type="GO" id="GO:0003677">
    <property type="term" value="F:DNA binding"/>
    <property type="evidence" value="ECO:0007669"/>
    <property type="project" value="UniProtKB-KW"/>
</dbReference>
<dbReference type="AlphaFoldDB" id="F0X1L9"/>
<dbReference type="Gene3D" id="1.10.10.60">
    <property type="entry name" value="Homeodomain-like"/>
    <property type="match status" value="1"/>
</dbReference>
<protein>
    <submittedName>
        <fullName evidence="3">Uncharacterized protein AlNc14C646G12330</fullName>
    </submittedName>
</protein>
<dbReference type="SUPFAM" id="SSF46689">
    <property type="entry name" value="Homeodomain-like"/>
    <property type="match status" value="1"/>
</dbReference>
<evidence type="ECO:0000259" key="2">
    <source>
        <dbReference type="PROSITE" id="PS51253"/>
    </source>
</evidence>
<organism evidence="3">
    <name type="scientific">Albugo laibachii Nc14</name>
    <dbReference type="NCBI Taxonomy" id="890382"/>
    <lineage>
        <taxon>Eukaryota</taxon>
        <taxon>Sar</taxon>
        <taxon>Stramenopiles</taxon>
        <taxon>Oomycota</taxon>
        <taxon>Peronosporomycetes</taxon>
        <taxon>Albuginales</taxon>
        <taxon>Albuginaceae</taxon>
        <taxon>Albugo</taxon>
    </lineage>
</organism>
<dbReference type="Pfam" id="PF03221">
    <property type="entry name" value="HTH_Tnp_Tc5"/>
    <property type="match status" value="1"/>
</dbReference>
<evidence type="ECO:0000256" key="1">
    <source>
        <dbReference type="ARBA" id="ARBA00023125"/>
    </source>
</evidence>
<reference evidence="3" key="1">
    <citation type="journal article" date="2011" name="PLoS Biol.">
        <title>Gene gain and loss during evolution of obligate parasitism in the white rust pathogen of Arabidopsis thaliana.</title>
        <authorList>
            <person name="Kemen E."/>
            <person name="Gardiner A."/>
            <person name="Schultz-Larsen T."/>
            <person name="Kemen A.C."/>
            <person name="Balmuth A.L."/>
            <person name="Robert-Seilaniantz A."/>
            <person name="Bailey K."/>
            <person name="Holub E."/>
            <person name="Studholme D.J."/>
            <person name="Maclean D."/>
            <person name="Jones J.D."/>
        </authorList>
    </citation>
    <scope>NUCLEOTIDE SEQUENCE</scope>
</reference>
<dbReference type="InterPro" id="IPR009057">
    <property type="entry name" value="Homeodomain-like_sf"/>
</dbReference>
<sequence length="147" mass="16550">MKGTRTHAKKYLRTQYKIEYKHAVVEHYRAFGIDNTITHYFSSEQRDGARKRISKWNKYASFISALASNTLNANHESMRSPEVGTVLSPAAEMEIVVWINELRRDGVPVSATMMQLKAREVAAALGIAPGLFVASNPWKVSFPRPIA</sequence>
<gene>
    <name evidence="3" type="primary">AlNc14C646G12330</name>
    <name evidence="3" type="ORF">ALNC14_138580</name>
</gene>
<feature type="domain" description="HTH CENPB-type" evidence="2">
    <location>
        <begin position="79"/>
        <end position="147"/>
    </location>
</feature>
<name>F0X1L9_9STRA</name>
<dbReference type="HOGENOM" id="CLU_031434_2_2_1"/>
<evidence type="ECO:0000313" key="3">
    <source>
        <dbReference type="EMBL" id="CCA27714.1"/>
    </source>
</evidence>